<dbReference type="Proteomes" id="UP000281647">
    <property type="component" value="Unassembled WGS sequence"/>
</dbReference>
<dbReference type="GO" id="GO:0050385">
    <property type="term" value="F:ureidoglycolate lyase activity"/>
    <property type="evidence" value="ECO:0007669"/>
    <property type="project" value="UniProtKB-EC"/>
</dbReference>
<accession>A0A432V1F7</accession>
<dbReference type="GO" id="GO:0000256">
    <property type="term" value="P:allantoin catabolic process"/>
    <property type="evidence" value="ECO:0007669"/>
    <property type="project" value="InterPro"/>
</dbReference>
<dbReference type="InterPro" id="IPR024060">
    <property type="entry name" value="Ureidoglycolate_lyase_dom_sf"/>
</dbReference>
<dbReference type="OrthoDB" id="9804602at2"/>
<dbReference type="AlphaFoldDB" id="A0A432V1F7"/>
<protein>
    <submittedName>
        <fullName evidence="5">Ureidoglycolate lyase</fullName>
        <ecNumber evidence="5">3.5.1.116</ecNumber>
    </submittedName>
</protein>
<dbReference type="GO" id="GO:0004848">
    <property type="term" value="F:ureidoglycolate hydrolase activity"/>
    <property type="evidence" value="ECO:0007669"/>
    <property type="project" value="UniProtKB-EC"/>
</dbReference>
<dbReference type="GO" id="GO:0006144">
    <property type="term" value="P:purine nucleobase metabolic process"/>
    <property type="evidence" value="ECO:0007669"/>
    <property type="project" value="UniProtKB-KW"/>
</dbReference>
<comment type="caution">
    <text evidence="5">The sequence shown here is derived from an EMBL/GenBank/DDBJ whole genome shotgun (WGS) entry which is preliminary data.</text>
</comment>
<name>A0A432V1F7_9HYPH</name>
<organism evidence="5 6">
    <name type="scientific">Borborobacter arsenicus</name>
    <dbReference type="NCBI Taxonomy" id="1851146"/>
    <lineage>
        <taxon>Bacteria</taxon>
        <taxon>Pseudomonadati</taxon>
        <taxon>Pseudomonadota</taxon>
        <taxon>Alphaproteobacteria</taxon>
        <taxon>Hyphomicrobiales</taxon>
        <taxon>Phyllobacteriaceae</taxon>
        <taxon>Borborobacter</taxon>
    </lineage>
</organism>
<dbReference type="InterPro" id="IPR011051">
    <property type="entry name" value="RmlC_Cupin_sf"/>
</dbReference>
<dbReference type="EC" id="3.5.1.116" evidence="5"/>
<dbReference type="Pfam" id="PF04115">
    <property type="entry name" value="Ureidogly_lyase"/>
    <property type="match status" value="1"/>
</dbReference>
<comment type="catalytic activity">
    <reaction evidence="4">
        <text>(S)-ureidoglycolate = urea + glyoxylate</text>
        <dbReference type="Rhea" id="RHEA:11304"/>
        <dbReference type="ChEBI" id="CHEBI:16199"/>
        <dbReference type="ChEBI" id="CHEBI:36655"/>
        <dbReference type="ChEBI" id="CHEBI:57296"/>
        <dbReference type="EC" id="4.3.2.3"/>
    </reaction>
</comment>
<dbReference type="PANTHER" id="PTHR21221:SF1">
    <property type="entry name" value="UREIDOGLYCOLATE LYASE"/>
    <property type="match status" value="1"/>
</dbReference>
<evidence type="ECO:0000313" key="6">
    <source>
        <dbReference type="Proteomes" id="UP000281647"/>
    </source>
</evidence>
<proteinExistence type="predicted"/>
<evidence type="ECO:0000313" key="5">
    <source>
        <dbReference type="EMBL" id="RUM96006.1"/>
    </source>
</evidence>
<evidence type="ECO:0000256" key="1">
    <source>
        <dbReference type="ARBA" id="ARBA00011738"/>
    </source>
</evidence>
<evidence type="ECO:0000256" key="3">
    <source>
        <dbReference type="ARBA" id="ARBA00023239"/>
    </source>
</evidence>
<gene>
    <name evidence="5" type="ORF">EET67_20265</name>
</gene>
<keyword evidence="6" id="KW-1185">Reference proteome</keyword>
<dbReference type="InterPro" id="IPR007247">
    <property type="entry name" value="Ureidogly_lyase"/>
</dbReference>
<sequence length="173" mass="18580">MSVRTSTQVPQLQMLPEPLSAAAFAPFGEVLDPDVVGAGSRRFFDSFRIVSPHAEPRCWISRFQPVIEGSISVEELEAHPHSAQVFVAMQPCRFLIVVAQADALGQPEVASCRAFVADRAGGLIYRSGVWHAGMMVLDTSTSFFVVQGLVAEGNDVKAQLARPIAVCATGRAP</sequence>
<evidence type="ECO:0000256" key="2">
    <source>
        <dbReference type="ARBA" id="ARBA00022631"/>
    </source>
</evidence>
<dbReference type="Gene3D" id="2.60.120.480">
    <property type="entry name" value="Ureidoglycolate hydrolase"/>
    <property type="match status" value="1"/>
</dbReference>
<dbReference type="EMBL" id="RKST01000026">
    <property type="protein sequence ID" value="RUM96006.1"/>
    <property type="molecule type" value="Genomic_DNA"/>
</dbReference>
<dbReference type="InterPro" id="IPR047233">
    <property type="entry name" value="UAH_cupin"/>
</dbReference>
<reference evidence="5 6" key="1">
    <citation type="submission" date="2018-11" db="EMBL/GenBank/DDBJ databases">
        <title>Pseudaminobacter arsenicus sp. nov., an arsenic-resistant bacterium isolated from arsenic-rich aquifers.</title>
        <authorList>
            <person name="Mu Y."/>
        </authorList>
    </citation>
    <scope>NUCLEOTIDE SEQUENCE [LARGE SCALE GENOMIC DNA]</scope>
    <source>
        <strain evidence="5 6">CB3</strain>
    </source>
</reference>
<comment type="subunit">
    <text evidence="1">Homodimer.</text>
</comment>
<dbReference type="CDD" id="cd20298">
    <property type="entry name" value="cupin_UAH"/>
    <property type="match status" value="1"/>
</dbReference>
<dbReference type="PANTHER" id="PTHR21221">
    <property type="entry name" value="UREIDOGLYCOLATE HYDROLASE"/>
    <property type="match status" value="1"/>
</dbReference>
<keyword evidence="2" id="KW-0659">Purine metabolism</keyword>
<evidence type="ECO:0000256" key="4">
    <source>
        <dbReference type="ARBA" id="ARBA00047684"/>
    </source>
</evidence>
<keyword evidence="5" id="KW-0378">Hydrolase</keyword>
<dbReference type="SUPFAM" id="SSF51182">
    <property type="entry name" value="RmlC-like cupins"/>
    <property type="match status" value="1"/>
</dbReference>
<keyword evidence="3 5" id="KW-0456">Lyase</keyword>